<dbReference type="CDD" id="cd16922">
    <property type="entry name" value="HATPase_EvgS-ArcB-TorS-like"/>
    <property type="match status" value="1"/>
</dbReference>
<evidence type="ECO:0000256" key="2">
    <source>
        <dbReference type="ARBA" id="ARBA00012438"/>
    </source>
</evidence>
<dbReference type="SUPFAM" id="SSF54631">
    <property type="entry name" value="CBS-domain pair"/>
    <property type="match status" value="1"/>
</dbReference>
<feature type="domain" description="Histidine kinase" evidence="9">
    <location>
        <begin position="399"/>
        <end position="629"/>
    </location>
</feature>
<dbReference type="SUPFAM" id="SSF52172">
    <property type="entry name" value="CheY-like"/>
    <property type="match status" value="2"/>
</dbReference>
<comment type="catalytic activity">
    <reaction evidence="1">
        <text>ATP + protein L-histidine = ADP + protein N-phospho-L-histidine.</text>
        <dbReference type="EC" id="2.7.13.3"/>
    </reaction>
</comment>
<keyword evidence="5" id="KW-0418">Kinase</keyword>
<dbReference type="Pfam" id="PF00512">
    <property type="entry name" value="HisKA"/>
    <property type="match status" value="1"/>
</dbReference>
<dbReference type="GO" id="GO:0005886">
    <property type="term" value="C:plasma membrane"/>
    <property type="evidence" value="ECO:0007669"/>
    <property type="project" value="TreeGrafter"/>
</dbReference>
<dbReference type="InterPro" id="IPR011006">
    <property type="entry name" value="CheY-like_superfamily"/>
</dbReference>
<evidence type="ECO:0000256" key="3">
    <source>
        <dbReference type="ARBA" id="ARBA00022553"/>
    </source>
</evidence>
<dbReference type="SMART" id="SM00387">
    <property type="entry name" value="HATPase_c"/>
    <property type="match status" value="1"/>
</dbReference>
<dbReference type="PRINTS" id="PR00344">
    <property type="entry name" value="BCTRLSENSOR"/>
</dbReference>
<comment type="caution">
    <text evidence="7">Lacks conserved residue(s) required for the propagation of feature annotation.</text>
</comment>
<keyword evidence="3" id="KW-0597">Phosphoprotein</keyword>
<dbReference type="InterPro" id="IPR036890">
    <property type="entry name" value="HATPase_C_sf"/>
</dbReference>
<sequence>MPVLQTRLEQFVCQGPVCSDTTTLATGFDLIQRSSDLTLLIVNTEQKPLGYLALADFVRNGWVGLGTIAPDAPLHVAIQNLQPSPLQPVIVVSTQQIVQDVLPILQSGDRCVVVQPDGAIAGWLDRDRLFAALAAELNMAAAAGSAHTAIAPSPELSESMLAETVNHPFDSKLKALQQASPLAALDPLLGLLESLPIALMLQTEDGQVITRNALWRQQIDAFQTPEFLHQEIASFLENTDFSLDEGTESRPTQSEPDTPPAPPETSAYRGVCRLGSKPNTCICTCTLSNGQEQVLQLLKIPLGDVAAQSPSASPTDKAGENTATQLFRLAALKEVGTAPAIATESHASLDQSATIHAPTQLWLILAQDITEQQHLARELTAKNADLMQLNRLKDEFLACISHELRTPLTAVLGLSSLLKDQTLGELNQRQVHYAQLIYQSGRHLMTVVNDILDLTRMETGQLELVLEPVNIPNVCQHAYDQACQLRLASEPEAEADATSHLPSFALEIEPGLDLIVVDELRLKQMLVHLLSNALKFTDTGRAIGLKVGYWGGWIAFTVWDTGIGIPADKQHLIFQKFQQLENPMTRRFEGTGLGLVLTQRLARLHGGDVTFISREGQGSQFTILLPPIPPDHMISASRGGANRGWDASDLTGNVEDAVDNLRLHQAVTPPAAIAGANQVCLPNHLENRLVLVVEAVPAYIENLSDLLSRLGYQVAIARSGTEALEKARRLHPCIVFLNPVLPTLAGWDVLKLLKADSETRQIPIVITTSKVDEDQANQLNADGFLSLPIQAKPLGRLLHKLVQPEQKAKLPLLAQRSLTILRLGHTNLVNPYQDNNAELTSILQACHYRILEADDLEQAELVARVWKPNVVLIESLSQDPLTYFQQLSKYPYLASLPLVTLDQETTQAANQLSSLLVFPCLTGGHRLPHNSATLIKVLQLAAGHTWQPTILAIDIHSLVAPSQSSSIITGMLNQALRQFPQETEWLHALAQYLQTAGFQAIVGCSWQEVWQQLQKNRVDLLLLCWTGAPLTPDCLDLLTSLNQLPQRPPILILDHRRSEGEAADTGASELPSILQELALQTLPLSAAMPDLLEQIRQAIGHLP</sequence>
<evidence type="ECO:0000256" key="4">
    <source>
        <dbReference type="ARBA" id="ARBA00022679"/>
    </source>
</evidence>
<accession>A0A7C3PPS3</accession>
<evidence type="ECO:0000259" key="9">
    <source>
        <dbReference type="PROSITE" id="PS50109"/>
    </source>
</evidence>
<evidence type="ECO:0000256" key="6">
    <source>
        <dbReference type="ARBA" id="ARBA00023012"/>
    </source>
</evidence>
<evidence type="ECO:0000313" key="11">
    <source>
        <dbReference type="EMBL" id="HFM98281.1"/>
    </source>
</evidence>
<dbReference type="InterPro" id="IPR003594">
    <property type="entry name" value="HATPase_dom"/>
</dbReference>
<dbReference type="SMART" id="SM00388">
    <property type="entry name" value="HisKA"/>
    <property type="match status" value="1"/>
</dbReference>
<dbReference type="InterPro" id="IPR003661">
    <property type="entry name" value="HisK_dim/P_dom"/>
</dbReference>
<dbReference type="GO" id="GO:0009927">
    <property type="term" value="F:histidine phosphotransfer kinase activity"/>
    <property type="evidence" value="ECO:0007669"/>
    <property type="project" value="TreeGrafter"/>
</dbReference>
<evidence type="ECO:0000256" key="8">
    <source>
        <dbReference type="SAM" id="MobiDB-lite"/>
    </source>
</evidence>
<dbReference type="SMART" id="SM00448">
    <property type="entry name" value="REC"/>
    <property type="match status" value="1"/>
</dbReference>
<dbReference type="InterPro" id="IPR046342">
    <property type="entry name" value="CBS_dom_sf"/>
</dbReference>
<dbReference type="Gene3D" id="1.10.287.130">
    <property type="match status" value="1"/>
</dbReference>
<dbReference type="SUPFAM" id="SSF55874">
    <property type="entry name" value="ATPase domain of HSP90 chaperone/DNA topoisomerase II/histidine kinase"/>
    <property type="match status" value="1"/>
</dbReference>
<dbReference type="Gene3D" id="3.40.50.2300">
    <property type="match status" value="1"/>
</dbReference>
<reference evidence="11" key="1">
    <citation type="journal article" date="2020" name="mSystems">
        <title>Genome- and Community-Level Interaction Insights into Carbon Utilization and Element Cycling Functions of Hydrothermarchaeota in Hydrothermal Sediment.</title>
        <authorList>
            <person name="Zhou Z."/>
            <person name="Liu Y."/>
            <person name="Xu W."/>
            <person name="Pan J."/>
            <person name="Luo Z.H."/>
            <person name="Li M."/>
        </authorList>
    </citation>
    <scope>NUCLEOTIDE SEQUENCE [LARGE SCALE GENOMIC DNA]</scope>
    <source>
        <strain evidence="11">SpSt-418</strain>
    </source>
</reference>
<dbReference type="InterPro" id="IPR004358">
    <property type="entry name" value="Sig_transdc_His_kin-like_C"/>
</dbReference>
<dbReference type="PANTHER" id="PTHR43047:SF63">
    <property type="entry name" value="HISTIDINE KINASE"/>
    <property type="match status" value="1"/>
</dbReference>
<protein>
    <recommendedName>
        <fullName evidence="2">histidine kinase</fullName>
        <ecNumber evidence="2">2.7.13.3</ecNumber>
    </recommendedName>
</protein>
<dbReference type="AlphaFoldDB" id="A0A7C3PPS3"/>
<dbReference type="InterPro" id="IPR001789">
    <property type="entry name" value="Sig_transdc_resp-reg_receiver"/>
</dbReference>
<dbReference type="Gene3D" id="3.30.565.10">
    <property type="entry name" value="Histidine kinase-like ATPase, C-terminal domain"/>
    <property type="match status" value="1"/>
</dbReference>
<comment type="caution">
    <text evidence="11">The sequence shown here is derived from an EMBL/GenBank/DDBJ whole genome shotgun (WGS) entry which is preliminary data.</text>
</comment>
<evidence type="ECO:0000256" key="5">
    <source>
        <dbReference type="ARBA" id="ARBA00022777"/>
    </source>
</evidence>
<proteinExistence type="predicted"/>
<dbReference type="PANTHER" id="PTHR43047">
    <property type="entry name" value="TWO-COMPONENT HISTIDINE PROTEIN KINASE"/>
    <property type="match status" value="1"/>
</dbReference>
<dbReference type="Pfam" id="PF02518">
    <property type="entry name" value="HATPase_c"/>
    <property type="match status" value="1"/>
</dbReference>
<dbReference type="Pfam" id="PF00072">
    <property type="entry name" value="Response_reg"/>
    <property type="match status" value="1"/>
</dbReference>
<evidence type="ECO:0000259" key="10">
    <source>
        <dbReference type="PROSITE" id="PS50110"/>
    </source>
</evidence>
<dbReference type="SUPFAM" id="SSF47384">
    <property type="entry name" value="Homodimeric domain of signal transducing histidine kinase"/>
    <property type="match status" value="1"/>
</dbReference>
<keyword evidence="6" id="KW-0902">Two-component regulatory system</keyword>
<dbReference type="PROSITE" id="PS50109">
    <property type="entry name" value="HIS_KIN"/>
    <property type="match status" value="1"/>
</dbReference>
<feature type="region of interest" description="Disordered" evidence="8">
    <location>
        <begin position="243"/>
        <end position="270"/>
    </location>
</feature>
<dbReference type="EMBL" id="DSRU01000162">
    <property type="protein sequence ID" value="HFM98281.1"/>
    <property type="molecule type" value="Genomic_DNA"/>
</dbReference>
<gene>
    <name evidence="11" type="ORF">ENR64_11095</name>
</gene>
<evidence type="ECO:0000256" key="7">
    <source>
        <dbReference type="PROSITE-ProRule" id="PRU00169"/>
    </source>
</evidence>
<dbReference type="CDD" id="cd00082">
    <property type="entry name" value="HisKA"/>
    <property type="match status" value="1"/>
</dbReference>
<evidence type="ECO:0000256" key="1">
    <source>
        <dbReference type="ARBA" id="ARBA00000085"/>
    </source>
</evidence>
<dbReference type="EC" id="2.7.13.3" evidence="2"/>
<keyword evidence="4" id="KW-0808">Transferase</keyword>
<organism evidence="11">
    <name type="scientific">Oscillatoriales cyanobacterium SpSt-418</name>
    <dbReference type="NCBI Taxonomy" id="2282169"/>
    <lineage>
        <taxon>Bacteria</taxon>
        <taxon>Bacillati</taxon>
        <taxon>Cyanobacteriota</taxon>
        <taxon>Cyanophyceae</taxon>
        <taxon>Oscillatoriophycideae</taxon>
        <taxon>Oscillatoriales</taxon>
    </lineage>
</organism>
<dbReference type="InterPro" id="IPR036097">
    <property type="entry name" value="HisK_dim/P_sf"/>
</dbReference>
<dbReference type="PROSITE" id="PS50110">
    <property type="entry name" value="RESPONSE_REGULATORY"/>
    <property type="match status" value="1"/>
</dbReference>
<name>A0A7C3PPS3_9CYAN</name>
<dbReference type="GO" id="GO:0000155">
    <property type="term" value="F:phosphorelay sensor kinase activity"/>
    <property type="evidence" value="ECO:0007669"/>
    <property type="project" value="InterPro"/>
</dbReference>
<feature type="domain" description="Response regulatory" evidence="10">
    <location>
        <begin position="689"/>
        <end position="802"/>
    </location>
</feature>
<dbReference type="InterPro" id="IPR005467">
    <property type="entry name" value="His_kinase_dom"/>
</dbReference>